<evidence type="ECO:0000313" key="13">
    <source>
        <dbReference type="EMBL" id="SMR69245.1"/>
    </source>
</evidence>
<dbReference type="InterPro" id="IPR050048">
    <property type="entry name" value="FabV-like_NADH_b"/>
</dbReference>
<gene>
    <name evidence="9" type="primary">fabV</name>
    <name evidence="13" type="ORF">SAMN04487964_101190</name>
</gene>
<feature type="binding site" evidence="9">
    <location>
        <begin position="151"/>
        <end position="152"/>
    </location>
    <ligand>
        <name>NAD(+)</name>
        <dbReference type="ChEBI" id="CHEBI:57540"/>
    </ligand>
</feature>
<evidence type="ECO:0000259" key="12">
    <source>
        <dbReference type="Pfam" id="PF12242"/>
    </source>
</evidence>
<evidence type="ECO:0000256" key="4">
    <source>
        <dbReference type="ARBA" id="ARBA00023002"/>
    </source>
</evidence>
<keyword evidence="14" id="KW-1185">Reference proteome</keyword>
<keyword evidence="6 9" id="KW-0443">Lipid metabolism</keyword>
<evidence type="ECO:0000256" key="6">
    <source>
        <dbReference type="ARBA" id="ARBA00023098"/>
    </source>
</evidence>
<proteinExistence type="inferred from homology"/>
<comment type="subunit">
    <text evidence="1 9">Monomer.</text>
</comment>
<feature type="binding site" evidence="9">
    <location>
        <position position="265"/>
    </location>
    <ligand>
        <name>substrate</name>
    </ligand>
</feature>
<evidence type="ECO:0000256" key="2">
    <source>
        <dbReference type="ARBA" id="ARBA00022516"/>
    </source>
</evidence>
<dbReference type="Pfam" id="PF12242">
    <property type="entry name" value="Eno-Rase_NADH_b"/>
    <property type="match status" value="1"/>
</dbReference>
<feature type="domain" description="Trans-2-enoyl-CoA reductase catalytic" evidence="11">
    <location>
        <begin position="122"/>
        <end position="358"/>
    </location>
</feature>
<dbReference type="HAMAP" id="MF_01838">
    <property type="entry name" value="FabV_reductase"/>
    <property type="match status" value="1"/>
</dbReference>
<keyword evidence="2 9" id="KW-0444">Lipid biosynthesis</keyword>
<keyword evidence="4 9" id="KW-0560">Oxidoreductase</keyword>
<evidence type="ECO:0000256" key="7">
    <source>
        <dbReference type="ARBA" id="ARBA00023160"/>
    </source>
</evidence>
<dbReference type="InterPro" id="IPR024906">
    <property type="entry name" value="Eno_Rdtase_FAD-bd_dom"/>
</dbReference>
<dbReference type="InterPro" id="IPR010758">
    <property type="entry name" value="Trans-2-enoyl-CoA_reductase"/>
</dbReference>
<dbReference type="PANTHER" id="PTHR37480:SF1">
    <property type="entry name" value="ENOYL-[ACYL-CARRIER-PROTEIN] REDUCTASE [NADH]"/>
    <property type="match status" value="1"/>
</dbReference>
<sequence length="438" mass="47964">MAPWLASQSLRPAGCCCLAPKYVILSSNFVPEHNDGTESNMIIKPKIRGFICTTTHPVGCEANVREQIAYTQAQGKIENGPKRVLVIGASSGYGLSSRIAAAFGSDAATIGVFFEKPGTERKSGTAGWYNAAAFDKCAKEAGLYAKSLNGDAFSHEAKQKTIELIKEDLGQVDLVVYSLASPVRKMPETGEVVRSALKPIGEPYRSTAIDTNKDVITEAEIEPATEEEVANTVTVMGGEDWELWINALEDAGVLADGCKTVAYSYIGTDITWPIYWHGALGKAKQDLDRAANELNAKLSGAHNGQANVAVLKSVVTQASSAIPVMPLYLSMVFKVMREQGVHEGCMEQVHRLFKTGLYGTTAEIDDGNRYRMDDWELREDVQQACRDLWPQVTSENLFDVTDYQLYKDEFLKLFGFGIDGVDYEADVNPDVQFDVIDI</sequence>
<evidence type="ECO:0000256" key="1">
    <source>
        <dbReference type="ARBA" id="ARBA00011245"/>
    </source>
</evidence>
<evidence type="ECO:0000256" key="8">
    <source>
        <dbReference type="ARBA" id="ARBA00048302"/>
    </source>
</evidence>
<evidence type="ECO:0000259" key="10">
    <source>
        <dbReference type="Pfam" id="PF07055"/>
    </source>
</evidence>
<feature type="binding site" evidence="9">
    <location>
        <begin position="88"/>
        <end position="93"/>
    </location>
    <ligand>
        <name>NAD(+)</name>
        <dbReference type="ChEBI" id="CHEBI:57540"/>
    </ligand>
</feature>
<feature type="domain" description="Trans-2-enoyl-CoA reductase-like NAD(P)H binding" evidence="12">
    <location>
        <begin position="42"/>
        <end position="120"/>
    </location>
</feature>
<dbReference type="Proteomes" id="UP001159257">
    <property type="component" value="Unassembled WGS sequence"/>
</dbReference>
<name>A0ABY1RW48_9GAMM</name>
<protein>
    <recommendedName>
        <fullName evidence="9">Enoyl-[acyl-carrier-protein] reductase [NADH]</fullName>
        <shortName evidence="9">ENR</shortName>
        <ecNumber evidence="9">1.3.1.9</ecNumber>
    </recommendedName>
</protein>
<evidence type="ECO:0000313" key="14">
    <source>
        <dbReference type="Proteomes" id="UP001159257"/>
    </source>
</evidence>
<evidence type="ECO:0000256" key="9">
    <source>
        <dbReference type="HAMAP-Rule" id="MF_01838"/>
    </source>
</evidence>
<feature type="binding site" evidence="9">
    <location>
        <begin position="314"/>
        <end position="316"/>
    </location>
    <ligand>
        <name>NAD(+)</name>
        <dbReference type="ChEBI" id="CHEBI:57540"/>
    </ligand>
</feature>
<dbReference type="EC" id="1.3.1.9" evidence="9"/>
<dbReference type="NCBIfam" id="NF010177">
    <property type="entry name" value="PRK13656.1"/>
    <property type="match status" value="1"/>
</dbReference>
<feature type="active site" description="Proton donor" evidence="9">
    <location>
        <position position="275"/>
    </location>
</feature>
<dbReference type="Gene3D" id="3.40.50.720">
    <property type="entry name" value="NAD(P)-binding Rossmann-like Domain"/>
    <property type="match status" value="1"/>
</dbReference>
<feature type="site" description="Plays an important role in discriminating NADH against NADPH" evidence="9">
    <location>
        <position position="115"/>
    </location>
</feature>
<reference evidence="13 14" key="1">
    <citation type="submission" date="2017-05" db="EMBL/GenBank/DDBJ databases">
        <authorList>
            <person name="Varghese N."/>
            <person name="Submissions S."/>
        </authorList>
    </citation>
    <scope>NUCLEOTIDE SEQUENCE [LARGE SCALE GENOMIC DNA]</scope>
    <source>
        <strain evidence="13 14">CGMCC 1.7287</strain>
    </source>
</reference>
<comment type="function">
    <text evidence="9">Involved in the final reduction of the elongation cycle of fatty acid synthesis (FAS II). Catalyzes the reduction of a carbon-carbon double bond in an enoyl moiety that is covalently linked to an acyl carrier protein (ACP).</text>
</comment>
<feature type="binding site" evidence="9">
    <location>
        <begin position="114"/>
        <end position="115"/>
    </location>
    <ligand>
        <name>NAD(+)</name>
        <dbReference type="ChEBI" id="CHEBI:57540"/>
    </ligand>
</feature>
<dbReference type="Pfam" id="PF07055">
    <property type="entry name" value="Eno-Rase_FAD_bd"/>
    <property type="match status" value="1"/>
</dbReference>
<feature type="binding site" evidence="9">
    <location>
        <begin position="179"/>
        <end position="180"/>
    </location>
    <ligand>
        <name>NAD(+)</name>
        <dbReference type="ChEBI" id="CHEBI:57540"/>
    </ligand>
</feature>
<dbReference type="InterPro" id="IPR024910">
    <property type="entry name" value="Enoyl-CoA_Rdtase_cat_dom"/>
</dbReference>
<comment type="pathway">
    <text evidence="9">Lipid metabolism; fatty acid biosynthesis.</text>
</comment>
<keyword evidence="3 9" id="KW-0276">Fatty acid metabolism</keyword>
<accession>A0ABY1RW48</accession>
<comment type="similarity">
    <text evidence="9">Belongs to the TER reductase family.</text>
</comment>
<dbReference type="Pfam" id="PF12241">
    <property type="entry name" value="Enoyl_reductase"/>
    <property type="match status" value="1"/>
</dbReference>
<feature type="domain" description="Enoyl reductase FAD binding" evidence="10">
    <location>
        <begin position="364"/>
        <end position="427"/>
    </location>
</feature>
<evidence type="ECO:0000256" key="3">
    <source>
        <dbReference type="ARBA" id="ARBA00022832"/>
    </source>
</evidence>
<feature type="binding site" evidence="9">
    <location>
        <position position="284"/>
    </location>
    <ligand>
        <name>NAD(+)</name>
        <dbReference type="ChEBI" id="CHEBI:57540"/>
    </ligand>
</feature>
<comment type="caution">
    <text evidence="13">The sequence shown here is derived from an EMBL/GenBank/DDBJ whole genome shotgun (WGS) entry which is preliminary data.</text>
</comment>
<dbReference type="NCBIfam" id="NF043048">
    <property type="entry name" value="EnoyACPredFabV"/>
    <property type="match status" value="1"/>
</dbReference>
<keyword evidence="7 9" id="KW-0275">Fatty acid biosynthesis</keyword>
<keyword evidence="5 9" id="KW-0520">NAD</keyword>
<organism evidence="13 14">
    <name type="scientific">Marinobacterium sediminicola</name>
    <dbReference type="NCBI Taxonomy" id="518898"/>
    <lineage>
        <taxon>Bacteria</taxon>
        <taxon>Pseudomonadati</taxon>
        <taxon>Pseudomonadota</taxon>
        <taxon>Gammaproteobacteria</taxon>
        <taxon>Oceanospirillales</taxon>
        <taxon>Oceanospirillaceae</taxon>
        <taxon>Marinobacterium</taxon>
    </lineage>
</organism>
<evidence type="ECO:0000259" key="11">
    <source>
        <dbReference type="Pfam" id="PF12241"/>
    </source>
</evidence>
<dbReference type="EMBL" id="FXWV01000001">
    <property type="protein sequence ID" value="SMR69245.1"/>
    <property type="molecule type" value="Genomic_DNA"/>
</dbReference>
<comment type="catalytic activity">
    <reaction evidence="9">
        <text>a 2,3-saturated acyl-[ACP] + NAD(+) = a (2E)-enoyl-[ACP] + NADH + H(+)</text>
        <dbReference type="Rhea" id="RHEA:10240"/>
        <dbReference type="Rhea" id="RHEA-COMP:9925"/>
        <dbReference type="Rhea" id="RHEA-COMP:9926"/>
        <dbReference type="ChEBI" id="CHEBI:15378"/>
        <dbReference type="ChEBI" id="CHEBI:57540"/>
        <dbReference type="ChEBI" id="CHEBI:57945"/>
        <dbReference type="ChEBI" id="CHEBI:78784"/>
        <dbReference type="ChEBI" id="CHEBI:78785"/>
        <dbReference type="EC" id="1.3.1.9"/>
    </reaction>
</comment>
<dbReference type="PANTHER" id="PTHR37480">
    <property type="entry name" value="ENOYL-[ACYL-CARRIER-PROTEIN] REDUCTASE [NADH]"/>
    <property type="match status" value="1"/>
</dbReference>
<comment type="catalytic activity">
    <reaction evidence="8">
        <text>a 2,3-saturated acyl-CoA + NAD(+) = a (2E)-enoyl-CoA + NADH + H(+)</text>
        <dbReference type="Rhea" id="RHEA:18177"/>
        <dbReference type="ChEBI" id="CHEBI:15378"/>
        <dbReference type="ChEBI" id="CHEBI:57540"/>
        <dbReference type="ChEBI" id="CHEBI:57945"/>
        <dbReference type="ChEBI" id="CHEBI:58856"/>
        <dbReference type="ChEBI" id="CHEBI:65111"/>
        <dbReference type="EC" id="1.3.1.44"/>
    </reaction>
</comment>
<evidence type="ECO:0000256" key="5">
    <source>
        <dbReference type="ARBA" id="ARBA00023027"/>
    </source>
</evidence>